<evidence type="ECO:0000256" key="3">
    <source>
        <dbReference type="ARBA" id="ARBA00022448"/>
    </source>
</evidence>
<dbReference type="InterPro" id="IPR020846">
    <property type="entry name" value="MFS_dom"/>
</dbReference>
<dbReference type="Gene3D" id="1.20.1250.20">
    <property type="entry name" value="MFS general substrate transporter like domains"/>
    <property type="match status" value="1"/>
</dbReference>
<feature type="transmembrane region" description="Helical" evidence="7">
    <location>
        <begin position="330"/>
        <end position="349"/>
    </location>
</feature>
<gene>
    <name evidence="9" type="ORF">IAB51_06580</name>
</gene>
<accession>A0A9D1FNK2</accession>
<organism evidence="9 10">
    <name type="scientific">Candidatus Merdivicinus excrementipullorum</name>
    <dbReference type="NCBI Taxonomy" id="2840867"/>
    <lineage>
        <taxon>Bacteria</taxon>
        <taxon>Bacillati</taxon>
        <taxon>Bacillota</taxon>
        <taxon>Clostridia</taxon>
        <taxon>Eubacteriales</taxon>
        <taxon>Oscillospiraceae</taxon>
        <taxon>Oscillospiraceae incertae sedis</taxon>
        <taxon>Candidatus Merdivicinus</taxon>
    </lineage>
</organism>
<dbReference type="InterPro" id="IPR051788">
    <property type="entry name" value="MFS_Transporter"/>
</dbReference>
<keyword evidence="4 7" id="KW-0812">Transmembrane</keyword>
<evidence type="ECO:0000256" key="7">
    <source>
        <dbReference type="SAM" id="Phobius"/>
    </source>
</evidence>
<reference evidence="9" key="1">
    <citation type="submission" date="2020-10" db="EMBL/GenBank/DDBJ databases">
        <authorList>
            <person name="Gilroy R."/>
        </authorList>
    </citation>
    <scope>NUCLEOTIDE SEQUENCE</scope>
    <source>
        <strain evidence="9">CHK199-13235</strain>
    </source>
</reference>
<feature type="transmembrane region" description="Helical" evidence="7">
    <location>
        <begin position="361"/>
        <end position="382"/>
    </location>
</feature>
<dbReference type="EMBL" id="DVJP01000043">
    <property type="protein sequence ID" value="HIS76465.1"/>
    <property type="molecule type" value="Genomic_DNA"/>
</dbReference>
<feature type="domain" description="Major facilitator superfamily (MFS) profile" evidence="8">
    <location>
        <begin position="4"/>
        <end position="384"/>
    </location>
</feature>
<dbReference type="AlphaFoldDB" id="A0A9D1FNK2"/>
<keyword evidence="3" id="KW-0813">Transport</keyword>
<comment type="caution">
    <text evidence="9">The sequence shown here is derived from an EMBL/GenBank/DDBJ whole genome shotgun (WGS) entry which is preliminary data.</text>
</comment>
<proteinExistence type="inferred from homology"/>
<feature type="transmembrane region" description="Helical" evidence="7">
    <location>
        <begin position="44"/>
        <end position="61"/>
    </location>
</feature>
<feature type="transmembrane region" description="Helical" evidence="7">
    <location>
        <begin position="162"/>
        <end position="181"/>
    </location>
</feature>
<feature type="transmembrane region" description="Helical" evidence="7">
    <location>
        <begin position="274"/>
        <end position="292"/>
    </location>
</feature>
<name>A0A9D1FNK2_9FIRM</name>
<feature type="transmembrane region" description="Helical" evidence="7">
    <location>
        <begin position="202"/>
        <end position="221"/>
    </location>
</feature>
<keyword evidence="5 7" id="KW-1133">Transmembrane helix</keyword>
<evidence type="ECO:0000256" key="1">
    <source>
        <dbReference type="ARBA" id="ARBA00004651"/>
    </source>
</evidence>
<feature type="transmembrane region" description="Helical" evidence="7">
    <location>
        <begin position="244"/>
        <end position="262"/>
    </location>
</feature>
<dbReference type="GO" id="GO:0022857">
    <property type="term" value="F:transmembrane transporter activity"/>
    <property type="evidence" value="ECO:0007669"/>
    <property type="project" value="InterPro"/>
</dbReference>
<evidence type="ECO:0000256" key="5">
    <source>
        <dbReference type="ARBA" id="ARBA00022989"/>
    </source>
</evidence>
<feature type="transmembrane region" description="Helical" evidence="7">
    <location>
        <begin position="73"/>
        <end position="91"/>
    </location>
</feature>
<feature type="transmembrane region" description="Helical" evidence="7">
    <location>
        <begin position="123"/>
        <end position="142"/>
    </location>
</feature>
<comment type="similarity">
    <text evidence="2">Belongs to the major facilitator superfamily.</text>
</comment>
<evidence type="ECO:0000256" key="2">
    <source>
        <dbReference type="ARBA" id="ARBA00008335"/>
    </source>
</evidence>
<dbReference type="PANTHER" id="PTHR23514">
    <property type="entry name" value="BYPASS OF STOP CODON PROTEIN 6"/>
    <property type="match status" value="1"/>
</dbReference>
<dbReference type="Pfam" id="PF07690">
    <property type="entry name" value="MFS_1"/>
    <property type="match status" value="1"/>
</dbReference>
<feature type="transmembrane region" description="Helical" evidence="7">
    <location>
        <begin position="298"/>
        <end position="318"/>
    </location>
</feature>
<feature type="transmembrane region" description="Helical" evidence="7">
    <location>
        <begin position="97"/>
        <end position="116"/>
    </location>
</feature>
<evidence type="ECO:0000313" key="9">
    <source>
        <dbReference type="EMBL" id="HIS76465.1"/>
    </source>
</evidence>
<reference evidence="9" key="2">
    <citation type="journal article" date="2021" name="PeerJ">
        <title>Extensive microbial diversity within the chicken gut microbiome revealed by metagenomics and culture.</title>
        <authorList>
            <person name="Gilroy R."/>
            <person name="Ravi A."/>
            <person name="Getino M."/>
            <person name="Pursley I."/>
            <person name="Horton D.L."/>
            <person name="Alikhan N.F."/>
            <person name="Baker D."/>
            <person name="Gharbi K."/>
            <person name="Hall N."/>
            <person name="Watson M."/>
            <person name="Adriaenssens E.M."/>
            <person name="Foster-Nyarko E."/>
            <person name="Jarju S."/>
            <person name="Secka A."/>
            <person name="Antonio M."/>
            <person name="Oren A."/>
            <person name="Chaudhuri R.R."/>
            <person name="La Ragione R."/>
            <person name="Hildebrand F."/>
            <person name="Pallen M.J."/>
        </authorList>
    </citation>
    <scope>NUCLEOTIDE SEQUENCE</scope>
    <source>
        <strain evidence="9">CHK199-13235</strain>
    </source>
</reference>
<evidence type="ECO:0000313" key="10">
    <source>
        <dbReference type="Proteomes" id="UP000824002"/>
    </source>
</evidence>
<keyword evidence="6 7" id="KW-0472">Membrane</keyword>
<sequence length="390" mass="42149">MKKNALLAYLGFLILMIALGASDAMRGVFVPIFGEHFALSNTQRSLIITVSYVGNLVFLLFGGRLADTKRRKLAFFGAAALWMGAVLSYIFSDSYMALLVGMFFSMGASTLTSTLINVLTGQIFIGMSAMVVNTLFFIQGIGTTGSQRLAGMFADGFSSWHWANLIVLILGLIGAAVLFFVRFPQPGSDGVAPLEKFGFRKVLQNRAFYFLVLILGFYFVAEHSVMNWLVTTGTEEFGLSIDSASGYLSLFFGGIMVGRLAFAPLVQKLGVKRSILLFGLVGTVLFGIGSLLQENGLIVLALSGLFFSILYPTMVMMVQLYYPANGVATAAGMIISVATLFDIGWNALYGVLMDTIGMRTAYLLPAAAMALCFLSCVGLLGLKTLWRGKE</sequence>
<dbReference type="Proteomes" id="UP000824002">
    <property type="component" value="Unassembled WGS sequence"/>
</dbReference>
<dbReference type="InterPro" id="IPR011701">
    <property type="entry name" value="MFS"/>
</dbReference>
<dbReference type="InterPro" id="IPR036259">
    <property type="entry name" value="MFS_trans_sf"/>
</dbReference>
<comment type="subcellular location">
    <subcellularLocation>
        <location evidence="1">Cell membrane</location>
        <topology evidence="1">Multi-pass membrane protein</topology>
    </subcellularLocation>
</comment>
<protein>
    <submittedName>
        <fullName evidence="9">MFS transporter</fullName>
    </submittedName>
</protein>
<dbReference type="PROSITE" id="PS50850">
    <property type="entry name" value="MFS"/>
    <property type="match status" value="1"/>
</dbReference>
<evidence type="ECO:0000256" key="4">
    <source>
        <dbReference type="ARBA" id="ARBA00022692"/>
    </source>
</evidence>
<evidence type="ECO:0000259" key="8">
    <source>
        <dbReference type="PROSITE" id="PS50850"/>
    </source>
</evidence>
<dbReference type="PANTHER" id="PTHR23514:SF3">
    <property type="entry name" value="BYPASS OF STOP CODON PROTEIN 6"/>
    <property type="match status" value="1"/>
</dbReference>
<evidence type="ECO:0000256" key="6">
    <source>
        <dbReference type="ARBA" id="ARBA00023136"/>
    </source>
</evidence>
<dbReference type="GO" id="GO:0005886">
    <property type="term" value="C:plasma membrane"/>
    <property type="evidence" value="ECO:0007669"/>
    <property type="project" value="UniProtKB-SubCell"/>
</dbReference>
<dbReference type="SUPFAM" id="SSF103473">
    <property type="entry name" value="MFS general substrate transporter"/>
    <property type="match status" value="1"/>
</dbReference>